<sequence>MTASVGGIMKEQARWVRGLGGGIGLADPLSAELWAIYYGLKMAWECEKTSVVVFTESRKAIEVINNRDPTFAMASLIEMITMLLGEDWSHVDIQSLHADVNLAVNALANYYLDGEGGGGGGESMKRWIHQMSLPTLSKQQTQQL</sequence>
<dbReference type="CDD" id="cd06222">
    <property type="entry name" value="RNase_H_like"/>
    <property type="match status" value="1"/>
</dbReference>
<accession>A0AAD8IKY3</accession>
<dbReference type="Proteomes" id="UP001237642">
    <property type="component" value="Unassembled WGS sequence"/>
</dbReference>
<dbReference type="EMBL" id="JAUIZM010000004">
    <property type="protein sequence ID" value="KAK1386909.1"/>
    <property type="molecule type" value="Genomic_DNA"/>
</dbReference>
<dbReference type="InterPro" id="IPR012337">
    <property type="entry name" value="RNaseH-like_sf"/>
</dbReference>
<evidence type="ECO:0000313" key="2">
    <source>
        <dbReference type="EMBL" id="KAK1386909.1"/>
    </source>
</evidence>
<dbReference type="Gene3D" id="3.30.420.10">
    <property type="entry name" value="Ribonuclease H-like superfamily/Ribonuclease H"/>
    <property type="match status" value="1"/>
</dbReference>
<dbReference type="Pfam" id="PF13456">
    <property type="entry name" value="RVT_3"/>
    <property type="match status" value="1"/>
</dbReference>
<dbReference type="PANTHER" id="PTHR47723">
    <property type="entry name" value="OS05G0353850 PROTEIN"/>
    <property type="match status" value="1"/>
</dbReference>
<comment type="caution">
    <text evidence="2">The sequence shown here is derived from an EMBL/GenBank/DDBJ whole genome shotgun (WGS) entry which is preliminary data.</text>
</comment>
<dbReference type="AlphaFoldDB" id="A0AAD8IKY3"/>
<dbReference type="InterPro" id="IPR002156">
    <property type="entry name" value="RNaseH_domain"/>
</dbReference>
<gene>
    <name evidence="2" type="ORF">POM88_015087</name>
</gene>
<evidence type="ECO:0000259" key="1">
    <source>
        <dbReference type="Pfam" id="PF13456"/>
    </source>
</evidence>
<dbReference type="SUPFAM" id="SSF53098">
    <property type="entry name" value="Ribonuclease H-like"/>
    <property type="match status" value="1"/>
</dbReference>
<name>A0AAD8IKY3_9APIA</name>
<dbReference type="PANTHER" id="PTHR47723:SF19">
    <property type="entry name" value="POLYNUCLEOTIDYL TRANSFERASE, RIBONUCLEASE H-LIKE SUPERFAMILY PROTEIN"/>
    <property type="match status" value="1"/>
</dbReference>
<reference evidence="2" key="2">
    <citation type="submission" date="2023-05" db="EMBL/GenBank/DDBJ databases">
        <authorList>
            <person name="Schelkunov M.I."/>
        </authorList>
    </citation>
    <scope>NUCLEOTIDE SEQUENCE</scope>
    <source>
        <strain evidence="2">Hsosn_3</strain>
        <tissue evidence="2">Leaf</tissue>
    </source>
</reference>
<dbReference type="GO" id="GO:0003676">
    <property type="term" value="F:nucleic acid binding"/>
    <property type="evidence" value="ECO:0007669"/>
    <property type="project" value="InterPro"/>
</dbReference>
<keyword evidence="3" id="KW-1185">Reference proteome</keyword>
<feature type="domain" description="RNase H type-1" evidence="1">
    <location>
        <begin position="24"/>
        <end position="109"/>
    </location>
</feature>
<dbReference type="GO" id="GO:0004523">
    <property type="term" value="F:RNA-DNA hybrid ribonuclease activity"/>
    <property type="evidence" value="ECO:0007669"/>
    <property type="project" value="InterPro"/>
</dbReference>
<proteinExistence type="predicted"/>
<protein>
    <recommendedName>
        <fullName evidence="1">RNase H type-1 domain-containing protein</fullName>
    </recommendedName>
</protein>
<dbReference type="InterPro" id="IPR053151">
    <property type="entry name" value="RNase_H-like"/>
</dbReference>
<dbReference type="InterPro" id="IPR044730">
    <property type="entry name" value="RNase_H-like_dom_plant"/>
</dbReference>
<organism evidence="2 3">
    <name type="scientific">Heracleum sosnowskyi</name>
    <dbReference type="NCBI Taxonomy" id="360622"/>
    <lineage>
        <taxon>Eukaryota</taxon>
        <taxon>Viridiplantae</taxon>
        <taxon>Streptophyta</taxon>
        <taxon>Embryophyta</taxon>
        <taxon>Tracheophyta</taxon>
        <taxon>Spermatophyta</taxon>
        <taxon>Magnoliopsida</taxon>
        <taxon>eudicotyledons</taxon>
        <taxon>Gunneridae</taxon>
        <taxon>Pentapetalae</taxon>
        <taxon>asterids</taxon>
        <taxon>campanulids</taxon>
        <taxon>Apiales</taxon>
        <taxon>Apiaceae</taxon>
        <taxon>Apioideae</taxon>
        <taxon>apioid superclade</taxon>
        <taxon>Tordylieae</taxon>
        <taxon>Tordyliinae</taxon>
        <taxon>Heracleum</taxon>
    </lineage>
</organism>
<reference evidence="2" key="1">
    <citation type="submission" date="2023-02" db="EMBL/GenBank/DDBJ databases">
        <title>Genome of toxic invasive species Heracleum sosnowskyi carries increased number of genes despite the absence of recent whole-genome duplications.</title>
        <authorList>
            <person name="Schelkunov M."/>
            <person name="Shtratnikova V."/>
            <person name="Makarenko M."/>
            <person name="Klepikova A."/>
            <person name="Omelchenko D."/>
            <person name="Novikova G."/>
            <person name="Obukhova E."/>
            <person name="Bogdanov V."/>
            <person name="Penin A."/>
            <person name="Logacheva M."/>
        </authorList>
    </citation>
    <scope>NUCLEOTIDE SEQUENCE</scope>
    <source>
        <strain evidence="2">Hsosn_3</strain>
        <tissue evidence="2">Leaf</tissue>
    </source>
</reference>
<evidence type="ECO:0000313" key="3">
    <source>
        <dbReference type="Proteomes" id="UP001237642"/>
    </source>
</evidence>
<dbReference type="InterPro" id="IPR036397">
    <property type="entry name" value="RNaseH_sf"/>
</dbReference>